<sequence>MPELFLMVGLPGAGKSTRAGRLAIEHRALRLSPDEWMLPLFGVGDVDGRRDIVEARLIRLAWDALHVGTNVVLDFGFWGRDERTAIRWLATGAGAVSHLVYLPVDHATQLERVAHRQATKPWTTVPITEADLHAWRAAFEEPDEAELSGTGGFAAPPQGSVGWLEWLSLRWPTLTFPEGEATGPGRADHARPEPA</sequence>
<accession>A0ABS5L455</accession>
<proteinExistence type="predicted"/>
<evidence type="ECO:0000313" key="1">
    <source>
        <dbReference type="EMBL" id="MBS2552914.1"/>
    </source>
</evidence>
<dbReference type="GO" id="GO:0005524">
    <property type="term" value="F:ATP binding"/>
    <property type="evidence" value="ECO:0007669"/>
    <property type="project" value="UniProtKB-KW"/>
</dbReference>
<dbReference type="SUPFAM" id="SSF52540">
    <property type="entry name" value="P-loop containing nucleoside triphosphate hydrolases"/>
    <property type="match status" value="1"/>
</dbReference>
<evidence type="ECO:0000313" key="2">
    <source>
        <dbReference type="Proteomes" id="UP000730482"/>
    </source>
</evidence>
<dbReference type="RefSeq" id="WP_212018959.1">
    <property type="nucleotide sequence ID" value="NZ_JAAFYZ010000219.1"/>
</dbReference>
<comment type="caution">
    <text evidence="1">The sequence shown here is derived from an EMBL/GenBank/DDBJ whole genome shotgun (WGS) entry which is preliminary data.</text>
</comment>
<organism evidence="1 2">
    <name type="scientific">Catenulispora pinistramenti</name>
    <dbReference type="NCBI Taxonomy" id="2705254"/>
    <lineage>
        <taxon>Bacteria</taxon>
        <taxon>Bacillati</taxon>
        <taxon>Actinomycetota</taxon>
        <taxon>Actinomycetes</taxon>
        <taxon>Catenulisporales</taxon>
        <taxon>Catenulisporaceae</taxon>
        <taxon>Catenulispora</taxon>
    </lineage>
</organism>
<keyword evidence="1" id="KW-0067">ATP-binding</keyword>
<keyword evidence="2" id="KW-1185">Reference proteome</keyword>
<keyword evidence="1" id="KW-0547">Nucleotide-binding</keyword>
<dbReference type="Proteomes" id="UP000730482">
    <property type="component" value="Unassembled WGS sequence"/>
</dbReference>
<dbReference type="Gene3D" id="3.40.50.300">
    <property type="entry name" value="P-loop containing nucleotide triphosphate hydrolases"/>
    <property type="match status" value="1"/>
</dbReference>
<dbReference type="EMBL" id="JAAFYZ010000219">
    <property type="protein sequence ID" value="MBS2552914.1"/>
    <property type="molecule type" value="Genomic_DNA"/>
</dbReference>
<dbReference type="InterPro" id="IPR027417">
    <property type="entry name" value="P-loop_NTPase"/>
</dbReference>
<gene>
    <name evidence="1" type="ORF">KGQ19_39285</name>
</gene>
<name>A0ABS5L455_9ACTN</name>
<reference evidence="1 2" key="1">
    <citation type="submission" date="2020-02" db="EMBL/GenBank/DDBJ databases">
        <title>Acidophilic actinobacteria isolated from forest soil.</title>
        <authorList>
            <person name="Golinska P."/>
        </authorList>
    </citation>
    <scope>NUCLEOTIDE SEQUENCE [LARGE SCALE GENOMIC DNA]</scope>
    <source>
        <strain evidence="1 2">NL8</strain>
    </source>
</reference>
<dbReference type="Pfam" id="PF13671">
    <property type="entry name" value="AAA_33"/>
    <property type="match status" value="1"/>
</dbReference>
<protein>
    <submittedName>
        <fullName evidence="1">ATP-binding protein</fullName>
    </submittedName>
</protein>